<name>A0A6J4P3P9_9CYAN</name>
<evidence type="ECO:0000313" key="1">
    <source>
        <dbReference type="EMBL" id="CAA9401798.1"/>
    </source>
</evidence>
<protein>
    <submittedName>
        <fullName evidence="1">Uncharacterized protein</fullName>
    </submittedName>
</protein>
<sequence>MCPKLFSLIVGCYLPLRYRSHYQMKFALFSAEVLSIVTI</sequence>
<gene>
    <name evidence="1" type="ORF">AVDCRST_MAG94-5955</name>
</gene>
<proteinExistence type="predicted"/>
<dbReference type="AlphaFoldDB" id="A0A6J4P3P9"/>
<dbReference type="EMBL" id="CADCTY010002052">
    <property type="protein sequence ID" value="CAA9401798.1"/>
    <property type="molecule type" value="Genomic_DNA"/>
</dbReference>
<accession>A0A6J4P3P9</accession>
<reference evidence="1" key="1">
    <citation type="submission" date="2020-02" db="EMBL/GenBank/DDBJ databases">
        <authorList>
            <person name="Meier V. D."/>
        </authorList>
    </citation>
    <scope>NUCLEOTIDE SEQUENCE</scope>
    <source>
        <strain evidence="1">AVDCRST_MAG94</strain>
    </source>
</reference>
<organism evidence="1">
    <name type="scientific">uncultured Leptolyngbya sp</name>
    <dbReference type="NCBI Taxonomy" id="332963"/>
    <lineage>
        <taxon>Bacteria</taxon>
        <taxon>Bacillati</taxon>
        <taxon>Cyanobacteriota</taxon>
        <taxon>Cyanophyceae</taxon>
        <taxon>Leptolyngbyales</taxon>
        <taxon>Leptolyngbyaceae</taxon>
        <taxon>Leptolyngbya group</taxon>
        <taxon>Leptolyngbya</taxon>
        <taxon>environmental samples</taxon>
    </lineage>
</organism>